<evidence type="ECO:0000313" key="6">
    <source>
        <dbReference type="Proteomes" id="UP000467130"/>
    </source>
</evidence>
<dbReference type="GO" id="GO:0006637">
    <property type="term" value="P:acyl-CoA metabolic process"/>
    <property type="evidence" value="ECO:0007669"/>
    <property type="project" value="InterPro"/>
</dbReference>
<organism evidence="5 6">
    <name type="scientific">Mycobacterium stomatepiae</name>
    <dbReference type="NCBI Taxonomy" id="470076"/>
    <lineage>
        <taxon>Bacteria</taxon>
        <taxon>Bacillati</taxon>
        <taxon>Actinomycetota</taxon>
        <taxon>Actinomycetes</taxon>
        <taxon>Mycobacteriales</taxon>
        <taxon>Mycobacteriaceae</taxon>
        <taxon>Mycobacterium</taxon>
        <taxon>Mycobacterium simiae complex</taxon>
    </lineage>
</organism>
<evidence type="ECO:0000259" key="4">
    <source>
        <dbReference type="Pfam" id="PF20789"/>
    </source>
</evidence>
<dbReference type="InterPro" id="IPR049450">
    <property type="entry name" value="ACOT8-like_C"/>
</dbReference>
<dbReference type="InterPro" id="IPR029069">
    <property type="entry name" value="HotDog_dom_sf"/>
</dbReference>
<dbReference type="GO" id="GO:0009062">
    <property type="term" value="P:fatty acid catabolic process"/>
    <property type="evidence" value="ECO:0007669"/>
    <property type="project" value="TreeGrafter"/>
</dbReference>
<sequence>MTSAQALSDELLAALTLTESSDGALHAPYFSEGRGVVFGGQLLGQAIVAAARRMPGKRVKSVQTIFSRGVKVAEPVDILVEPMHEGRNIGSATVSFVQDGCTCARALVLLDVAEPDLVRYQIPMPEVDGPDPAAARPHPLTAPQTIMVGDVDIHDPALTGPATLQLWVRFPDAPADSPAVHRALLAHTTDGWLIATAMRPHPDLGQSMAHVEVSTAVLSQSLAFHGDVDARRWLLIDHAALATAGGRTYGRGHIFTEGGELVASFVQEGLLRNFPRGQDPRGKHRTIF</sequence>
<protein>
    <submittedName>
        <fullName evidence="5">Acyl-CoA thioesterase II</fullName>
    </submittedName>
</protein>
<dbReference type="Pfam" id="PF20789">
    <property type="entry name" value="4HBT_3C"/>
    <property type="match status" value="1"/>
</dbReference>
<dbReference type="EMBL" id="AP022587">
    <property type="protein sequence ID" value="BBY22170.1"/>
    <property type="molecule type" value="Genomic_DNA"/>
</dbReference>
<keyword evidence="6" id="KW-1185">Reference proteome</keyword>
<dbReference type="KEGG" id="msto:MSTO_23750"/>
<evidence type="ECO:0000313" key="5">
    <source>
        <dbReference type="EMBL" id="BBY22170.1"/>
    </source>
</evidence>
<comment type="similarity">
    <text evidence="1">Belongs to the C/M/P thioester hydrolase family.</text>
</comment>
<dbReference type="Gene3D" id="2.40.160.210">
    <property type="entry name" value="Acyl-CoA thioesterase, double hotdog domain"/>
    <property type="match status" value="1"/>
</dbReference>
<feature type="domain" description="Acyl-CoA thioesterase-like C-terminal" evidence="4">
    <location>
        <begin position="137"/>
        <end position="270"/>
    </location>
</feature>
<dbReference type="PANTHER" id="PTHR11066">
    <property type="entry name" value="ACYL-COA THIOESTERASE"/>
    <property type="match status" value="1"/>
</dbReference>
<name>A0A7I7Q750_9MYCO</name>
<evidence type="ECO:0000259" key="3">
    <source>
        <dbReference type="Pfam" id="PF13622"/>
    </source>
</evidence>
<feature type="domain" description="Acyl-CoA thioesterase-like N-terminal HotDog" evidence="3">
    <location>
        <begin position="34"/>
        <end position="109"/>
    </location>
</feature>
<gene>
    <name evidence="5" type="ORF">MSTO_23750</name>
</gene>
<keyword evidence="2" id="KW-0378">Hydrolase</keyword>
<reference evidence="5 6" key="1">
    <citation type="journal article" date="2019" name="Emerg. Microbes Infect.">
        <title>Comprehensive subspecies identification of 175 nontuberculous mycobacteria species based on 7547 genomic profiles.</title>
        <authorList>
            <person name="Matsumoto Y."/>
            <person name="Kinjo T."/>
            <person name="Motooka D."/>
            <person name="Nabeya D."/>
            <person name="Jung N."/>
            <person name="Uechi K."/>
            <person name="Horii T."/>
            <person name="Iida T."/>
            <person name="Fujita J."/>
            <person name="Nakamura S."/>
        </authorList>
    </citation>
    <scope>NUCLEOTIDE SEQUENCE [LARGE SCALE GENOMIC DNA]</scope>
    <source>
        <strain evidence="5 6">JCM 17783</strain>
    </source>
</reference>
<dbReference type="PANTHER" id="PTHR11066:SF34">
    <property type="entry name" value="ACYL-COENZYME A THIOESTERASE 8"/>
    <property type="match status" value="1"/>
</dbReference>
<proteinExistence type="inferred from homology"/>
<accession>A0A7I7Q750</accession>
<dbReference type="Pfam" id="PF13622">
    <property type="entry name" value="4HBT_3"/>
    <property type="match status" value="1"/>
</dbReference>
<dbReference type="GO" id="GO:0047617">
    <property type="term" value="F:fatty acyl-CoA hydrolase activity"/>
    <property type="evidence" value="ECO:0007669"/>
    <property type="project" value="InterPro"/>
</dbReference>
<dbReference type="RefSeq" id="WP_163790249.1">
    <property type="nucleotide sequence ID" value="NZ_AP022587.1"/>
</dbReference>
<dbReference type="InterPro" id="IPR003703">
    <property type="entry name" value="Acyl_CoA_thio"/>
</dbReference>
<dbReference type="InterPro" id="IPR042171">
    <property type="entry name" value="Acyl-CoA_hotdog"/>
</dbReference>
<dbReference type="InterPro" id="IPR049449">
    <property type="entry name" value="TesB_ACOT8-like_N"/>
</dbReference>
<evidence type="ECO:0000256" key="1">
    <source>
        <dbReference type="ARBA" id="ARBA00006538"/>
    </source>
</evidence>
<dbReference type="CDD" id="cd03444">
    <property type="entry name" value="Thioesterase_II_repeat1"/>
    <property type="match status" value="1"/>
</dbReference>
<dbReference type="AlphaFoldDB" id="A0A7I7Q750"/>
<evidence type="ECO:0000256" key="2">
    <source>
        <dbReference type="ARBA" id="ARBA00022801"/>
    </source>
</evidence>
<dbReference type="Proteomes" id="UP000467130">
    <property type="component" value="Chromosome"/>
</dbReference>
<dbReference type="SUPFAM" id="SSF54637">
    <property type="entry name" value="Thioesterase/thiol ester dehydrase-isomerase"/>
    <property type="match status" value="2"/>
</dbReference>